<dbReference type="PROSITE" id="PS51722">
    <property type="entry name" value="G_TR_2"/>
    <property type="match status" value="1"/>
</dbReference>
<keyword evidence="7" id="KW-0648">Protein biosynthesis</keyword>
<dbReference type="InterPro" id="IPR000795">
    <property type="entry name" value="T_Tr_GTP-bd_dom"/>
</dbReference>
<feature type="compositionally biased region" description="Basic and acidic residues" evidence="10">
    <location>
        <begin position="364"/>
        <end position="379"/>
    </location>
</feature>
<dbReference type="SUPFAM" id="SSF52540">
    <property type="entry name" value="P-loop containing nucleoside triphosphate hydrolases"/>
    <property type="match status" value="1"/>
</dbReference>
<comment type="subcellular location">
    <subcellularLocation>
        <location evidence="1">Cytoplasm</location>
    </subcellularLocation>
</comment>
<dbReference type="PRINTS" id="PR00315">
    <property type="entry name" value="ELONGATNFCT"/>
</dbReference>
<dbReference type="InterPro" id="IPR015033">
    <property type="entry name" value="HBS1-like_N"/>
</dbReference>
<accession>A0ABR3FZH7</accession>
<evidence type="ECO:0000256" key="8">
    <source>
        <dbReference type="ARBA" id="ARBA00023134"/>
    </source>
</evidence>
<feature type="region of interest" description="Disordered" evidence="10">
    <location>
        <begin position="667"/>
        <end position="734"/>
    </location>
</feature>
<evidence type="ECO:0000256" key="4">
    <source>
        <dbReference type="ARBA" id="ARBA00022553"/>
    </source>
</evidence>
<evidence type="ECO:0000256" key="2">
    <source>
        <dbReference type="ARBA" id="ARBA00007249"/>
    </source>
</evidence>
<keyword evidence="6" id="KW-0378">Hydrolase</keyword>
<feature type="domain" description="Tr-type G" evidence="11">
    <location>
        <begin position="757"/>
        <end position="984"/>
    </location>
</feature>
<feature type="compositionally biased region" description="Basic residues" evidence="10">
    <location>
        <begin position="613"/>
        <end position="623"/>
    </location>
</feature>
<comment type="caution">
    <text evidence="12">The sequence shown here is derived from an EMBL/GenBank/DDBJ whole genome shotgun (WGS) entry which is preliminary data.</text>
</comment>
<evidence type="ECO:0000256" key="1">
    <source>
        <dbReference type="ARBA" id="ARBA00004496"/>
    </source>
</evidence>
<keyword evidence="13" id="KW-1185">Reference proteome</keyword>
<dbReference type="InterPro" id="IPR037189">
    <property type="entry name" value="HBS1-like_N_sf"/>
</dbReference>
<gene>
    <name evidence="12" type="ORF">V5O48_001254</name>
</gene>
<evidence type="ECO:0000256" key="7">
    <source>
        <dbReference type="ARBA" id="ARBA00022917"/>
    </source>
</evidence>
<evidence type="ECO:0000256" key="3">
    <source>
        <dbReference type="ARBA" id="ARBA00022490"/>
    </source>
</evidence>
<evidence type="ECO:0000313" key="12">
    <source>
        <dbReference type="EMBL" id="KAL0580789.1"/>
    </source>
</evidence>
<dbReference type="EMBL" id="JBAHYK010000023">
    <property type="protein sequence ID" value="KAL0580789.1"/>
    <property type="molecule type" value="Genomic_DNA"/>
</dbReference>
<feature type="compositionally biased region" description="Low complexity" evidence="10">
    <location>
        <begin position="230"/>
        <end position="246"/>
    </location>
</feature>
<dbReference type="CDD" id="cd04093">
    <property type="entry name" value="HBS1_C_III"/>
    <property type="match status" value="1"/>
</dbReference>
<organism evidence="12 13">
    <name type="scientific">Marasmius crinis-equi</name>
    <dbReference type="NCBI Taxonomy" id="585013"/>
    <lineage>
        <taxon>Eukaryota</taxon>
        <taxon>Fungi</taxon>
        <taxon>Dikarya</taxon>
        <taxon>Basidiomycota</taxon>
        <taxon>Agaricomycotina</taxon>
        <taxon>Agaricomycetes</taxon>
        <taxon>Agaricomycetidae</taxon>
        <taxon>Agaricales</taxon>
        <taxon>Marasmiineae</taxon>
        <taxon>Marasmiaceae</taxon>
        <taxon>Marasmius</taxon>
    </lineage>
</organism>
<dbReference type="Pfam" id="PF22594">
    <property type="entry name" value="GTP-eEF1A_C"/>
    <property type="match status" value="1"/>
</dbReference>
<comment type="similarity">
    <text evidence="2">Belongs to the TRAFAC class translation factor GTPase superfamily. Classic translation factor GTPase family. EF-Tu/EF-1A subfamily.</text>
</comment>
<evidence type="ECO:0000259" key="11">
    <source>
        <dbReference type="PROSITE" id="PS51722"/>
    </source>
</evidence>
<evidence type="ECO:0000256" key="10">
    <source>
        <dbReference type="SAM" id="MobiDB-lite"/>
    </source>
</evidence>
<sequence>MSRHRYIKNLNIADELDDDALSDGGEEEEMTAEEQLQMNDALEKVREVIGEEEISGLPDSEVKDTIWHYHFNVQDSIDWCLQEQEKRRAARERQGSPPVQYTHYEATERPRIPLIHLAQQRMAEQQQRYWEEHNAVNEEEGEIEYETVESEGNYEQYPPRRSLTPITEKTERTEISSVWRRAPTDATSTSYGDLISSGRFEPPPESPRDPNTIPLSPSESALHRLSLYEPAPTRTSSGTRSSISSLPRPPSVSVPPIDTIPDIPDSTSTLPATQQSFPGHLQQKPAKQSKLAQLASSRTSSRTKSSASLGTEHIESVKTYPGLRPAEESTRPLSSVVPRSIAPSSTSFHVDKAIQFAIEMEEQDRAITNDSPKVADKPLPKTPSARSKLSEKARSSASPSKSISVFRPAAPTPSKAPQMPSTDSPGSAKPLSKLAQLAQEKAARADVKKFLNTPLTRPPPGHLPPEHTEYLVPVANGPTVTTAITTSYQTLYSLTDPSRVATGETPYVVPLPTMDYGYNTTQTSMVKPSKLAMKIRKAHEKQAPQAVEENPAHYQVPSMFLPHSSRSRASPSAFASVLVDNGYLNHEGGEETKKDKGKGKEKARSTTSSASTIKHHRSTRRKDRSISDVTSPSAFSFDVPSPDDIVLNAHLDSSSSPHHVIFMNSAKEREKAKRLESAAASRTASPLPKKKGPTTPAKSGVSTPTPTRSVDQRTLDISGLNLNTKEEKVVEEPPPKVNYEREKLLEEAKKALDSEGKRVVSLVVIGHVDAGKSTLMGRLLYEVGRLDEKTKIANERGSSKAGKSSFSWAWNLDGTIEERERGITMDIALQSLATPNRQITVLDAPGHKDFIPNMISGASQADCALLVVDATVGEFEAGFERGGQTREHILLVRSLGVSQVIVAVNKLDQVEWDKSRYDEIRDFLKPFLIQSGFQPSKTKFVPVGAMLGVNLVSREGETGIKLNAWYDGPTLVDYLAITVEDDNVPWASAGTSLTIQLTSIDPVHLNIGSVLCPPHDLVPLATIFTARIIVFDTQIPITSGASIELFHHSRDVPATVSNLIATIDRGTGKIVKKKPRVLTKGVSAEVQIALRTTSLSGPSIARPIPLEPFSVSKDMGRVLLRRGGETIGAGIVLEIFG</sequence>
<evidence type="ECO:0000313" key="13">
    <source>
        <dbReference type="Proteomes" id="UP001465976"/>
    </source>
</evidence>
<dbReference type="CDD" id="cd01883">
    <property type="entry name" value="EF1_alpha"/>
    <property type="match status" value="1"/>
</dbReference>
<feature type="compositionally biased region" description="Low complexity" evidence="10">
    <location>
        <begin position="254"/>
        <end position="269"/>
    </location>
</feature>
<dbReference type="Gene3D" id="2.40.30.10">
    <property type="entry name" value="Translation factors"/>
    <property type="match status" value="1"/>
</dbReference>
<keyword evidence="8" id="KW-0342">GTP-binding</keyword>
<keyword evidence="5" id="KW-0547">Nucleotide-binding</keyword>
<dbReference type="InterPro" id="IPR009001">
    <property type="entry name" value="Transl_elong_EF1A/Init_IF2_C"/>
</dbReference>
<dbReference type="Pfam" id="PF08938">
    <property type="entry name" value="HBS1_N"/>
    <property type="match status" value="1"/>
</dbReference>
<dbReference type="InterPro" id="IPR050100">
    <property type="entry name" value="TRAFAC_GTPase_members"/>
</dbReference>
<dbReference type="SUPFAM" id="SSF109732">
    <property type="entry name" value="HBS1-like domain"/>
    <property type="match status" value="1"/>
</dbReference>
<keyword evidence="3" id="KW-0963">Cytoplasm</keyword>
<feature type="compositionally biased region" description="Basic and acidic residues" evidence="10">
    <location>
        <begin position="724"/>
        <end position="734"/>
    </location>
</feature>
<feature type="region of interest" description="Disordered" evidence="10">
    <location>
        <begin position="584"/>
        <end position="641"/>
    </location>
</feature>
<name>A0ABR3FZH7_9AGAR</name>
<reference evidence="12 13" key="1">
    <citation type="submission" date="2024-02" db="EMBL/GenBank/DDBJ databases">
        <title>A draft genome for the cacao thread blight pathogen Marasmius crinis-equi.</title>
        <authorList>
            <person name="Cohen S.P."/>
            <person name="Baruah I.K."/>
            <person name="Amoako-Attah I."/>
            <person name="Bukari Y."/>
            <person name="Meinhardt L.W."/>
            <person name="Bailey B.A."/>
        </authorList>
    </citation>
    <scope>NUCLEOTIDE SEQUENCE [LARGE SCALE GENOMIC DNA]</scope>
    <source>
        <strain evidence="12 13">GH-76</strain>
    </source>
</reference>
<dbReference type="Pfam" id="PF00009">
    <property type="entry name" value="GTP_EFTU"/>
    <property type="match status" value="1"/>
</dbReference>
<evidence type="ECO:0000256" key="9">
    <source>
        <dbReference type="ARBA" id="ARBA00049117"/>
    </source>
</evidence>
<dbReference type="InterPro" id="IPR027417">
    <property type="entry name" value="P-loop_NTPase"/>
</dbReference>
<feature type="compositionally biased region" description="Low complexity" evidence="10">
    <location>
        <begin position="395"/>
        <end position="404"/>
    </location>
</feature>
<dbReference type="PANTHER" id="PTHR23115">
    <property type="entry name" value="TRANSLATION FACTOR"/>
    <property type="match status" value="1"/>
</dbReference>
<dbReference type="Proteomes" id="UP001465976">
    <property type="component" value="Unassembled WGS sequence"/>
</dbReference>
<feature type="compositionally biased region" description="Basic and acidic residues" evidence="10">
    <location>
        <begin position="667"/>
        <end position="676"/>
    </location>
</feature>
<dbReference type="InterPro" id="IPR054696">
    <property type="entry name" value="GTP-eEF1A_C"/>
</dbReference>
<keyword evidence="4" id="KW-0597">Phosphoprotein</keyword>
<protein>
    <recommendedName>
        <fullName evidence="11">Tr-type G domain-containing protein</fullName>
    </recommendedName>
</protein>
<evidence type="ECO:0000256" key="6">
    <source>
        <dbReference type="ARBA" id="ARBA00022801"/>
    </source>
</evidence>
<feature type="compositionally biased region" description="Polar residues" evidence="10">
    <location>
        <begin position="696"/>
        <end position="709"/>
    </location>
</feature>
<dbReference type="SUPFAM" id="SSF50465">
    <property type="entry name" value="EF-Tu/eEF-1alpha/eIF2-gamma C-terminal domain"/>
    <property type="match status" value="1"/>
</dbReference>
<comment type="catalytic activity">
    <reaction evidence="9">
        <text>GTP + H2O = GDP + phosphate + H(+)</text>
        <dbReference type="Rhea" id="RHEA:19669"/>
        <dbReference type="ChEBI" id="CHEBI:15377"/>
        <dbReference type="ChEBI" id="CHEBI:15378"/>
        <dbReference type="ChEBI" id="CHEBI:37565"/>
        <dbReference type="ChEBI" id="CHEBI:43474"/>
        <dbReference type="ChEBI" id="CHEBI:58189"/>
    </reaction>
    <physiologicalReaction direction="left-to-right" evidence="9">
        <dbReference type="Rhea" id="RHEA:19670"/>
    </physiologicalReaction>
</comment>
<feature type="compositionally biased region" description="Low complexity" evidence="10">
    <location>
        <begin position="295"/>
        <end position="308"/>
    </location>
</feature>
<feature type="region of interest" description="Disordered" evidence="10">
    <location>
        <begin position="148"/>
        <end position="341"/>
    </location>
</feature>
<feature type="compositionally biased region" description="Basic and acidic residues" evidence="10">
    <location>
        <begin position="587"/>
        <end position="604"/>
    </location>
</feature>
<proteinExistence type="inferred from homology"/>
<feature type="region of interest" description="Disordered" evidence="10">
    <location>
        <begin position="364"/>
        <end position="430"/>
    </location>
</feature>
<evidence type="ECO:0000256" key="5">
    <source>
        <dbReference type="ARBA" id="ARBA00022741"/>
    </source>
</evidence>
<dbReference type="Gene3D" id="3.40.50.300">
    <property type="entry name" value="P-loop containing nucleotide triphosphate hydrolases"/>
    <property type="match status" value="1"/>
</dbReference>